<feature type="region of interest" description="Disordered" evidence="2">
    <location>
        <begin position="1"/>
        <end position="20"/>
    </location>
</feature>
<dbReference type="OrthoDB" id="2260578at2759"/>
<sequence length="273" mass="29271">MSKSVEPEPEQPAGSSRPFKKRRRAYVACIACRRRKVKCVTPSDDDDTPCTRCSNRGQECEFRAVPDTESTSSAGSTPPDTPPLMLLPAPGDSSPCSATSPSVGTPEILAVDSFPLQGPANLGCIVEAERGEASMYQHDSYLLSPLHDPSPMASRDIEFSTDTIHLHAYPISYSQSPGICTPHTGHIPDPGRASWQLDLTFGAHSSATSGYAGNDFYPANVGLELSVDEYAQQSIIQCICSLGPCVCGASSNFHCMTGTTRMGNRTDCGWFEI</sequence>
<dbReference type="CDD" id="cd00067">
    <property type="entry name" value="GAL4"/>
    <property type="match status" value="1"/>
</dbReference>
<dbReference type="AlphaFoldDB" id="A0A8H7CQ96"/>
<dbReference type="Pfam" id="PF00172">
    <property type="entry name" value="Zn_clus"/>
    <property type="match status" value="1"/>
</dbReference>
<evidence type="ECO:0000256" key="2">
    <source>
        <dbReference type="SAM" id="MobiDB-lite"/>
    </source>
</evidence>
<evidence type="ECO:0000313" key="4">
    <source>
        <dbReference type="EMBL" id="KAF7344291.1"/>
    </source>
</evidence>
<gene>
    <name evidence="4" type="ORF">MVEN_01720600</name>
</gene>
<accession>A0A8H7CQ96</accession>
<name>A0A8H7CQ96_9AGAR</name>
<dbReference type="EMBL" id="JACAZI010000015">
    <property type="protein sequence ID" value="KAF7344291.1"/>
    <property type="molecule type" value="Genomic_DNA"/>
</dbReference>
<proteinExistence type="predicted"/>
<dbReference type="InterPro" id="IPR001138">
    <property type="entry name" value="Zn2Cys6_DnaBD"/>
</dbReference>
<dbReference type="PROSITE" id="PS00463">
    <property type="entry name" value="ZN2_CY6_FUNGAL_1"/>
    <property type="match status" value="1"/>
</dbReference>
<evidence type="ECO:0000313" key="5">
    <source>
        <dbReference type="Proteomes" id="UP000620124"/>
    </source>
</evidence>
<dbReference type="Proteomes" id="UP000620124">
    <property type="component" value="Unassembled WGS sequence"/>
</dbReference>
<reference evidence="4" key="1">
    <citation type="submission" date="2020-05" db="EMBL/GenBank/DDBJ databases">
        <title>Mycena genomes resolve the evolution of fungal bioluminescence.</title>
        <authorList>
            <person name="Tsai I.J."/>
        </authorList>
    </citation>
    <scope>NUCLEOTIDE SEQUENCE</scope>
    <source>
        <strain evidence="4">CCC161011</strain>
    </source>
</reference>
<evidence type="ECO:0000256" key="1">
    <source>
        <dbReference type="ARBA" id="ARBA00023242"/>
    </source>
</evidence>
<keyword evidence="1" id="KW-0539">Nucleus</keyword>
<dbReference type="GO" id="GO:0000981">
    <property type="term" value="F:DNA-binding transcription factor activity, RNA polymerase II-specific"/>
    <property type="evidence" value="ECO:0007669"/>
    <property type="project" value="InterPro"/>
</dbReference>
<dbReference type="Gene3D" id="4.10.240.10">
    <property type="entry name" value="Zn(2)-C6 fungal-type DNA-binding domain"/>
    <property type="match status" value="1"/>
</dbReference>
<evidence type="ECO:0000259" key="3">
    <source>
        <dbReference type="PROSITE" id="PS50048"/>
    </source>
</evidence>
<dbReference type="SUPFAM" id="SSF57701">
    <property type="entry name" value="Zn2/Cys6 DNA-binding domain"/>
    <property type="match status" value="1"/>
</dbReference>
<dbReference type="GO" id="GO:0008270">
    <property type="term" value="F:zinc ion binding"/>
    <property type="evidence" value="ECO:0007669"/>
    <property type="project" value="InterPro"/>
</dbReference>
<feature type="domain" description="Zn(2)-C6 fungal-type" evidence="3">
    <location>
        <begin position="28"/>
        <end position="62"/>
    </location>
</feature>
<protein>
    <submittedName>
        <fullName evidence="4">Zn(2)-C6 fungal-type domain-containing protein</fullName>
    </submittedName>
</protein>
<dbReference type="PROSITE" id="PS50048">
    <property type="entry name" value="ZN2_CY6_FUNGAL_2"/>
    <property type="match status" value="1"/>
</dbReference>
<keyword evidence="5" id="KW-1185">Reference proteome</keyword>
<dbReference type="InterPro" id="IPR050797">
    <property type="entry name" value="Carb_Metab_Trans_Reg"/>
</dbReference>
<dbReference type="SMART" id="SM00066">
    <property type="entry name" value="GAL4"/>
    <property type="match status" value="1"/>
</dbReference>
<comment type="caution">
    <text evidence="4">The sequence shown here is derived from an EMBL/GenBank/DDBJ whole genome shotgun (WGS) entry which is preliminary data.</text>
</comment>
<organism evidence="4 5">
    <name type="scientific">Mycena venus</name>
    <dbReference type="NCBI Taxonomy" id="2733690"/>
    <lineage>
        <taxon>Eukaryota</taxon>
        <taxon>Fungi</taxon>
        <taxon>Dikarya</taxon>
        <taxon>Basidiomycota</taxon>
        <taxon>Agaricomycotina</taxon>
        <taxon>Agaricomycetes</taxon>
        <taxon>Agaricomycetidae</taxon>
        <taxon>Agaricales</taxon>
        <taxon>Marasmiineae</taxon>
        <taxon>Mycenaceae</taxon>
        <taxon>Mycena</taxon>
    </lineage>
</organism>
<dbReference type="InterPro" id="IPR036864">
    <property type="entry name" value="Zn2-C6_fun-type_DNA-bd_sf"/>
</dbReference>
<dbReference type="PANTHER" id="PTHR31668">
    <property type="entry name" value="GLUCOSE TRANSPORT TRANSCRIPTION REGULATOR RGT1-RELATED-RELATED"/>
    <property type="match status" value="1"/>
</dbReference>